<dbReference type="InterPro" id="IPR006176">
    <property type="entry name" value="3-OHacyl-CoA_DH_NAD-bd"/>
</dbReference>
<dbReference type="Gene3D" id="1.10.1040.10">
    <property type="entry name" value="N-(1-d-carboxylethyl)-l-norvaline Dehydrogenase, domain 2"/>
    <property type="match status" value="1"/>
</dbReference>
<keyword evidence="1" id="KW-0560">Oxidoreductase</keyword>
<dbReference type="SUPFAM" id="SSF48179">
    <property type="entry name" value="6-phosphogluconate dehydrogenase C-terminal domain-like"/>
    <property type="match status" value="1"/>
</dbReference>
<keyword evidence="3" id="KW-0520">NAD</keyword>
<dbReference type="InterPro" id="IPR006108">
    <property type="entry name" value="3HC_DH_C"/>
</dbReference>
<name>A0AAU9EFH6_9BACT</name>
<feature type="binding site" evidence="3">
    <location>
        <position position="142"/>
    </location>
    <ligand>
        <name>NAD(+)</name>
        <dbReference type="ChEBI" id="CHEBI:57540"/>
    </ligand>
</feature>
<dbReference type="PIRSF" id="PIRSF000105">
    <property type="entry name" value="HCDH"/>
    <property type="match status" value="1"/>
</dbReference>
<dbReference type="GO" id="GO:0070403">
    <property type="term" value="F:NAD+ binding"/>
    <property type="evidence" value="ECO:0007669"/>
    <property type="project" value="InterPro"/>
</dbReference>
<dbReference type="GO" id="GO:0016616">
    <property type="term" value="F:oxidoreductase activity, acting on the CH-OH group of donors, NAD or NADP as acceptor"/>
    <property type="evidence" value="ECO:0007669"/>
    <property type="project" value="InterPro"/>
</dbReference>
<gene>
    <name evidence="7" type="ORF">FAK_17860</name>
</gene>
<feature type="binding site" evidence="3">
    <location>
        <position position="96"/>
    </location>
    <ligand>
        <name>NAD(+)</name>
        <dbReference type="ChEBI" id="CHEBI:57540"/>
    </ligand>
</feature>
<dbReference type="EMBL" id="AP028679">
    <property type="protein sequence ID" value="BEQ14720.1"/>
    <property type="molecule type" value="Genomic_DNA"/>
</dbReference>
<feature type="domain" description="3-hydroxyacyl-CoA dehydrogenase NAD binding" evidence="6">
    <location>
        <begin position="5"/>
        <end position="184"/>
    </location>
</feature>
<dbReference type="Pfam" id="PF02737">
    <property type="entry name" value="3HCDH_N"/>
    <property type="match status" value="1"/>
</dbReference>
<evidence type="ECO:0000256" key="1">
    <source>
        <dbReference type="ARBA" id="ARBA00023002"/>
    </source>
</evidence>
<feature type="binding site" evidence="4">
    <location>
        <position position="56"/>
    </location>
    <ligand>
        <name>CoA</name>
        <dbReference type="ChEBI" id="CHEBI:57287"/>
    </ligand>
</feature>
<dbReference type="PANTHER" id="PTHR48075">
    <property type="entry name" value="3-HYDROXYACYL-COA DEHYDROGENASE FAMILY PROTEIN"/>
    <property type="match status" value="1"/>
</dbReference>
<keyword evidence="8" id="KW-1185">Reference proteome</keyword>
<evidence type="ECO:0000256" key="3">
    <source>
        <dbReference type="PIRSR" id="PIRSR000105-2"/>
    </source>
</evidence>
<proteinExistence type="predicted"/>
<feature type="binding site" evidence="3">
    <location>
        <position position="91"/>
    </location>
    <ligand>
        <name>NAD(+)</name>
        <dbReference type="ChEBI" id="CHEBI:57540"/>
    </ligand>
</feature>
<feature type="binding site" evidence="4">
    <location>
        <position position="118"/>
    </location>
    <ligand>
        <name>CoA</name>
        <dbReference type="ChEBI" id="CHEBI:57287"/>
    </ligand>
</feature>
<organism evidence="7 8">
    <name type="scientific">Desulfoferula mesophila</name>
    <dbReference type="NCBI Taxonomy" id="3058419"/>
    <lineage>
        <taxon>Bacteria</taxon>
        <taxon>Pseudomonadati</taxon>
        <taxon>Thermodesulfobacteriota</taxon>
        <taxon>Desulfarculia</taxon>
        <taxon>Desulfarculales</taxon>
        <taxon>Desulfarculaceae</taxon>
        <taxon>Desulfoferula</taxon>
    </lineage>
</organism>
<evidence type="ECO:0000256" key="4">
    <source>
        <dbReference type="PIRSR" id="PIRSR000105-3"/>
    </source>
</evidence>
<dbReference type="Gene3D" id="3.40.50.720">
    <property type="entry name" value="NAD(P)-binding Rossmann-like Domain"/>
    <property type="match status" value="1"/>
</dbReference>
<dbReference type="InterPro" id="IPR008927">
    <property type="entry name" value="6-PGluconate_DH-like_C_sf"/>
</dbReference>
<protein>
    <submittedName>
        <fullName evidence="7">3-hydroxybutyryl-CoA dehydrogenase</fullName>
    </submittedName>
</protein>
<dbReference type="GO" id="GO:0006631">
    <property type="term" value="P:fatty acid metabolic process"/>
    <property type="evidence" value="ECO:0007669"/>
    <property type="project" value="InterPro"/>
</dbReference>
<dbReference type="RefSeq" id="WP_338606418.1">
    <property type="nucleotide sequence ID" value="NZ_AP028679.1"/>
</dbReference>
<accession>A0AAU9EFH6</accession>
<dbReference type="InterPro" id="IPR013328">
    <property type="entry name" value="6PGD_dom2"/>
</dbReference>
<feature type="binding site" evidence="3">
    <location>
        <begin position="10"/>
        <end position="15"/>
    </location>
    <ligand>
        <name>NAD(+)</name>
        <dbReference type="ChEBI" id="CHEBI:57540"/>
    </ligand>
</feature>
<dbReference type="KEGG" id="dmp:FAK_17860"/>
<dbReference type="SUPFAM" id="SSF51735">
    <property type="entry name" value="NAD(P)-binding Rossmann-fold domains"/>
    <property type="match status" value="1"/>
</dbReference>
<feature type="binding site" evidence="3">
    <location>
        <position position="33"/>
    </location>
    <ligand>
        <name>NAD(+)</name>
        <dbReference type="ChEBI" id="CHEBI:57540"/>
    </ligand>
</feature>
<dbReference type="InterPro" id="IPR036291">
    <property type="entry name" value="NAD(P)-bd_dom_sf"/>
</dbReference>
<dbReference type="PANTHER" id="PTHR48075:SF5">
    <property type="entry name" value="3-HYDROXYBUTYRYL-COA DEHYDROGENASE"/>
    <property type="match status" value="1"/>
</dbReference>
<dbReference type="FunFam" id="3.40.50.720:FF:000009">
    <property type="entry name" value="Fatty oxidation complex, alpha subunit"/>
    <property type="match status" value="1"/>
</dbReference>
<feature type="binding site" evidence="4">
    <location>
        <position position="49"/>
    </location>
    <ligand>
        <name>CoA</name>
        <dbReference type="ChEBI" id="CHEBI:57287"/>
    </ligand>
</feature>
<feature type="binding site" evidence="3">
    <location>
        <position position="274"/>
    </location>
    <ligand>
        <name>NAD(+)</name>
        <dbReference type="ChEBI" id="CHEBI:57540"/>
    </ligand>
</feature>
<evidence type="ECO:0000259" key="6">
    <source>
        <dbReference type="Pfam" id="PF02737"/>
    </source>
</evidence>
<dbReference type="InterPro" id="IPR022694">
    <property type="entry name" value="3-OHacyl-CoA_DH"/>
</dbReference>
<evidence type="ECO:0000313" key="7">
    <source>
        <dbReference type="EMBL" id="BEQ14720.1"/>
    </source>
</evidence>
<feature type="domain" description="3-hydroxyacyl-CoA dehydrogenase C-terminal" evidence="5">
    <location>
        <begin position="186"/>
        <end position="282"/>
    </location>
</feature>
<dbReference type="AlphaFoldDB" id="A0AAU9EFH6"/>
<evidence type="ECO:0000313" key="8">
    <source>
        <dbReference type="Proteomes" id="UP001366166"/>
    </source>
</evidence>
<feature type="binding site" evidence="3">
    <location>
        <position position="118"/>
    </location>
    <ligand>
        <name>NAD(+)</name>
        <dbReference type="ChEBI" id="CHEBI:57540"/>
    </ligand>
</feature>
<reference evidence="8" key="1">
    <citation type="journal article" date="2023" name="Arch. Microbiol.">
        <title>Desulfoferula mesophilus gen. nov. sp. nov., a mesophilic sulfate-reducing bacterium isolated from a brackish lake sediment.</title>
        <authorList>
            <person name="Watanabe T."/>
            <person name="Yabe T."/>
            <person name="Tsuji J.M."/>
            <person name="Fukui M."/>
        </authorList>
    </citation>
    <scope>NUCLEOTIDE SEQUENCE [LARGE SCALE GENOMIC DNA]</scope>
    <source>
        <strain evidence="8">12FAK</strain>
    </source>
</reference>
<dbReference type="Proteomes" id="UP001366166">
    <property type="component" value="Chromosome"/>
</dbReference>
<evidence type="ECO:0000256" key="2">
    <source>
        <dbReference type="PIRSR" id="PIRSR000105-1"/>
    </source>
</evidence>
<sequence>MHISKIFILGGGTMGRGIAQVCAQSGLSVVLCDAAEKALTEAEKQIAWSVGKFIQKGKVAESLDQVMSRIGFSPSVEQAAEADMIIEVVFEDIEVKREVLEQISRVASPDALVASNTSAIPITDLAAFVEHPERVLGLHFFNPVPLMAAVEVIKGKCTSPEVLDAGREFVLHIGKDPIMVMRDCPGFVINRINLPSSIEAMRVVEEGVASVTDIDKGVKLALGRRMGIFETGDIVGLDVTLGALSSIYQETKEPRWHPPMILRRKVKAGQLGRKTGTGWYRYSEDGKMLGPAED</sequence>
<evidence type="ECO:0000259" key="5">
    <source>
        <dbReference type="Pfam" id="PF00725"/>
    </source>
</evidence>
<feature type="site" description="Important for catalytic activity" evidence="2">
    <location>
        <position position="139"/>
    </location>
</feature>
<dbReference type="Pfam" id="PF00725">
    <property type="entry name" value="3HCDH"/>
    <property type="match status" value="1"/>
</dbReference>